<gene>
    <name evidence="2" type="ORF">BCHO_1354</name>
</gene>
<dbReference type="EMBL" id="JGYU01000008">
    <property type="protein sequence ID" value="KFI56890.1"/>
    <property type="molecule type" value="Genomic_DNA"/>
</dbReference>
<proteinExistence type="predicted"/>
<feature type="chain" id="PRO_5039615519" description="Lipocalin-like domain-containing protein" evidence="1">
    <location>
        <begin position="21"/>
        <end position="159"/>
    </location>
</feature>
<feature type="signal peptide" evidence="1">
    <location>
        <begin position="1"/>
        <end position="20"/>
    </location>
</feature>
<name>A0A087ADP0_9BIFI</name>
<accession>A0A087ADP0</accession>
<evidence type="ECO:0000313" key="3">
    <source>
        <dbReference type="Proteomes" id="UP000028995"/>
    </source>
</evidence>
<organism evidence="2 3">
    <name type="scientific">Bifidobacterium choerinum</name>
    <dbReference type="NCBI Taxonomy" id="35760"/>
    <lineage>
        <taxon>Bacteria</taxon>
        <taxon>Bacillati</taxon>
        <taxon>Actinomycetota</taxon>
        <taxon>Actinomycetes</taxon>
        <taxon>Bifidobacteriales</taxon>
        <taxon>Bifidobacteriaceae</taxon>
        <taxon>Bifidobacterium</taxon>
    </lineage>
</organism>
<evidence type="ECO:0008006" key="4">
    <source>
        <dbReference type="Google" id="ProtNLM"/>
    </source>
</evidence>
<keyword evidence="1" id="KW-0732">Signal</keyword>
<dbReference type="AlphaFoldDB" id="A0A087ADP0"/>
<dbReference type="RefSeq" id="WP_152595916.1">
    <property type="nucleotide sequence ID" value="NZ_JBQKLO010000012.1"/>
</dbReference>
<comment type="caution">
    <text evidence="2">The sequence shown here is derived from an EMBL/GenBank/DDBJ whole genome shotgun (WGS) entry which is preliminary data.</text>
</comment>
<dbReference type="Proteomes" id="UP000028995">
    <property type="component" value="Unassembled WGS sequence"/>
</dbReference>
<dbReference type="PROSITE" id="PS51257">
    <property type="entry name" value="PROKAR_LIPOPROTEIN"/>
    <property type="match status" value="1"/>
</dbReference>
<sequence>MKNRYHIPIIILLITGAFLSGCSQQNRDTTSITGNWATTAAPCFYLNHNGDGWTAVDTGNDDTCSGNIFGTISNDRIELHITGRTSDDSPTLFWDGSLTPSGDNEWKSTVSSNGLDSFVFKRDQSDRSRNITYNPDKKEISFYFGNGESTDAYITLKKE</sequence>
<reference evidence="2 3" key="1">
    <citation type="submission" date="2014-03" db="EMBL/GenBank/DDBJ databases">
        <title>Genomics of Bifidobacteria.</title>
        <authorList>
            <person name="Ventura M."/>
            <person name="Milani C."/>
            <person name="Lugli G.A."/>
        </authorList>
    </citation>
    <scope>NUCLEOTIDE SEQUENCE [LARGE SCALE GENOMIC DNA]</scope>
    <source>
        <strain evidence="2 3">LMG 10510</strain>
    </source>
</reference>
<keyword evidence="3" id="KW-1185">Reference proteome</keyword>
<evidence type="ECO:0000313" key="2">
    <source>
        <dbReference type="EMBL" id="KFI56890.1"/>
    </source>
</evidence>
<protein>
    <recommendedName>
        <fullName evidence="4">Lipocalin-like domain-containing protein</fullName>
    </recommendedName>
</protein>
<evidence type="ECO:0000256" key="1">
    <source>
        <dbReference type="SAM" id="SignalP"/>
    </source>
</evidence>